<dbReference type="PIRSF" id="PIRSF004884">
    <property type="entry name" value="Sugar_kin_arch"/>
    <property type="match status" value="1"/>
</dbReference>
<dbReference type="SUPFAM" id="SSF54211">
    <property type="entry name" value="Ribosomal protein S5 domain 2-like"/>
    <property type="match status" value="1"/>
</dbReference>
<dbReference type="Gene3D" id="3.30.230.10">
    <property type="match status" value="1"/>
</dbReference>
<organism evidence="4 5">
    <name type="scientific">Streptomyces venetus</name>
    <dbReference type="NCBI Taxonomy" id="1701086"/>
    <lineage>
        <taxon>Bacteria</taxon>
        <taxon>Bacillati</taxon>
        <taxon>Actinomycetota</taxon>
        <taxon>Actinomycetes</taxon>
        <taxon>Kitasatosporales</taxon>
        <taxon>Streptomycetaceae</taxon>
        <taxon>Streptomyces</taxon>
    </lineage>
</organism>
<gene>
    <name evidence="4" type="ORF">GCM10023086_33380</name>
</gene>
<dbReference type="InterPro" id="IPR006204">
    <property type="entry name" value="GHMP_kinase_N_dom"/>
</dbReference>
<dbReference type="InterPro" id="IPR020568">
    <property type="entry name" value="Ribosomal_Su5_D2-typ_SF"/>
</dbReference>
<dbReference type="PANTHER" id="PTHR20861">
    <property type="entry name" value="HOMOSERINE/4-DIPHOSPHOCYTIDYL-2-C-METHYL-D-ERYTHRITOL KINASE"/>
    <property type="match status" value="1"/>
</dbReference>
<feature type="domain" description="GHMP kinase N-terminal" evidence="3">
    <location>
        <begin position="83"/>
        <end position="162"/>
    </location>
</feature>
<dbReference type="PANTHER" id="PTHR20861:SF6">
    <property type="entry name" value="BETA-RIBOFURANOSYLPHENOL 5'-PHOSPHATE SYNTHASE"/>
    <property type="match status" value="1"/>
</dbReference>
<name>A0ABP8FX76_9ACTN</name>
<keyword evidence="1" id="KW-0808">Transferase</keyword>
<comment type="caution">
    <text evidence="4">The sequence shown here is derived from an EMBL/GenBank/DDBJ whole genome shotgun (WGS) entry which is preliminary data.</text>
</comment>
<evidence type="ECO:0000256" key="2">
    <source>
        <dbReference type="ARBA" id="ARBA00022777"/>
    </source>
</evidence>
<sequence length="354" mass="36786">MSSISADDAGLLPRGRVALLPGAVEVRTSSRVHITLIDMNGSTGRRDGSVGFAVADPGLRLVLTRGGPPRCDGAADPAEADRITAAVRHAATALGVPDTVRVRLHTSVPAHSGLGSGTQLRLAVLRGLAELTGRRLADRELAALSGRGGTSGIGVHAFTRGGFLVDGGHRTRDKDAFAPSRFAEGVPVPPLVYARTPPEHWGIVLALPEGVRGLEGTAERDFMSAHTPLPLPAVRAVAHTVLMGLLPALEEGDLAAFGECLTRLQDIGWKRAHWERPELRPWRPLVDLMCAQGAAGGGLSSTGPLVYAVYDRSACDGAELAGRIRAAAGRAGLPLASLITTTFGGPAATVLPEE</sequence>
<reference evidence="5" key="1">
    <citation type="journal article" date="2019" name="Int. J. Syst. Evol. Microbiol.">
        <title>The Global Catalogue of Microorganisms (GCM) 10K type strain sequencing project: providing services to taxonomists for standard genome sequencing and annotation.</title>
        <authorList>
            <consortium name="The Broad Institute Genomics Platform"/>
            <consortium name="The Broad Institute Genome Sequencing Center for Infectious Disease"/>
            <person name="Wu L."/>
            <person name="Ma J."/>
        </authorList>
    </citation>
    <scope>NUCLEOTIDE SEQUENCE [LARGE SCALE GENOMIC DNA]</scope>
    <source>
        <strain evidence="5">JCM 31290</strain>
    </source>
</reference>
<keyword evidence="2" id="KW-0418">Kinase</keyword>
<evidence type="ECO:0000313" key="4">
    <source>
        <dbReference type="EMBL" id="GAA4312711.1"/>
    </source>
</evidence>
<dbReference type="InterPro" id="IPR004422">
    <property type="entry name" value="RFAP_synthase"/>
</dbReference>
<dbReference type="Pfam" id="PF00288">
    <property type="entry name" value="GHMP_kinases_N"/>
    <property type="match status" value="1"/>
</dbReference>
<dbReference type="NCBIfam" id="TIGR00144">
    <property type="entry name" value="beta_RFAP_syn"/>
    <property type="match status" value="1"/>
</dbReference>
<evidence type="ECO:0000313" key="5">
    <source>
        <dbReference type="Proteomes" id="UP001501115"/>
    </source>
</evidence>
<protein>
    <submittedName>
        <fullName evidence="4">Beta-ribofuranosylaminobenzene 5'-phosphate synthase</fullName>
    </submittedName>
</protein>
<dbReference type="EMBL" id="BAABET010000004">
    <property type="protein sequence ID" value="GAA4312711.1"/>
    <property type="molecule type" value="Genomic_DNA"/>
</dbReference>
<keyword evidence="5" id="KW-1185">Reference proteome</keyword>
<proteinExistence type="predicted"/>
<dbReference type="Proteomes" id="UP001501115">
    <property type="component" value="Unassembled WGS sequence"/>
</dbReference>
<accession>A0ABP8FX76</accession>
<evidence type="ECO:0000256" key="1">
    <source>
        <dbReference type="ARBA" id="ARBA00022679"/>
    </source>
</evidence>
<evidence type="ECO:0000259" key="3">
    <source>
        <dbReference type="Pfam" id="PF00288"/>
    </source>
</evidence>
<dbReference type="InterPro" id="IPR014721">
    <property type="entry name" value="Ribsml_uS5_D2-typ_fold_subgr"/>
</dbReference>
<dbReference type="RefSeq" id="WP_345662277.1">
    <property type="nucleotide sequence ID" value="NZ_BAABET010000004.1"/>
</dbReference>